<feature type="region of interest" description="Disordered" evidence="2">
    <location>
        <begin position="1219"/>
        <end position="1252"/>
    </location>
</feature>
<evidence type="ECO:0000256" key="1">
    <source>
        <dbReference type="SAM" id="Coils"/>
    </source>
</evidence>
<name>A0A7J8JQX5_MOLMO</name>
<feature type="region of interest" description="Disordered" evidence="2">
    <location>
        <begin position="686"/>
        <end position="794"/>
    </location>
</feature>
<dbReference type="PANTHER" id="PTHR36866:SF1">
    <property type="entry name" value="GENE 1043-RELATED"/>
    <property type="match status" value="1"/>
</dbReference>
<feature type="region of interest" description="Disordered" evidence="2">
    <location>
        <begin position="320"/>
        <end position="344"/>
    </location>
</feature>
<sequence length="1517" mass="163514">MEPTAQGHSEKTFSYVVRAPSSDGFDVMNVDVKIDTSWVFQDVDDSGEEQAHVPGAAGRRSPDMDAGTLGRQLESSEQKLLAAVDKYVMSESGLRSRTQELELSERKLLRKVDQLRARVCQERSTSLRAQEQLEALQGELASQVLEKERAARRQRWRLQRLREQLRHKDEALGQQTAALERVRRTQRRELGLVREQERVLRAQVQRLERDVRRLCRAAGLLLAELDAPTRGSPRFPGPAGPQGAPVEAAEVRALRERAERAERERDEAARRLREHRAAQRQLRVQLEELRCWIYELKLSEISLQSRVEDLAEQNRSLREGLAAQAPGERVRGTAPAGPCCPDTQGGVQEGWPLLPREEVLEVCGGQGWQSPVHPPGALGPLASAGQPADGPCAWGSAGAGRGPPASEPSLETTAGPLGDRAGPDRGRAAPAEPSLHEQTLLLLCGCPSGPCPDGSLLPVELAWVSEQRLAAAPAQASFLVQASMLPPWGPAGDRAPLLLQEASPEEFQIQWVLGAGPLPALGAIGQPCGVQHQTRSRNASLRQGSLQILHHLGSRGLDGPWEEGGGAPEWRPTAWGARRTWGREGEDLGDRCQRHQESRQESLGEDVDILEGLQDKLGASESPAAAFCPCLRQERPLPLLGEASMCTEGPQSLSRTRQAEEHVWGLLGGPSSAEEEAAAPATFFRAHGAKGPSPAGAQRPAEQDRATRRVQGQGGDQVWPANTALWLEGSPGEGGPGDEEQGLGGSSRGSKEWQAKETLLSVEEGGLPLPPRLAFSPEGAEPPSPSRAPRKGQDRSALTIDAFAAEMEACFRQLSLLAPGIGGRGWEACTWAAEVGSFAARWTSGQEHVDPQQVSANQGLDTCPAKEAHPQESRGGVKPGETEALGTGHVLPGMGPGLEDLRLGPGGPSERGQSLCQPSRALERARSRLHQLVSGLKKERSRVFHDNVQLQRDQERCHKKIRALQTERERNVNKICALERDNSALAGDVSHLKSELDQYRQVIADLEDCNGKSYSRISALEEENGQLRRGLGQLQKAMSESTRRCKGLAQGVTQENRELRALISELGVSYKELVKDVVLGIEDMIGALRGENAHLLRRISVLEREVALGMSTDGGRFGGAEERLPGQSKEAMGKADAVERAVPMTPLPEHLTMGDHGPPSEKEPGLAGGRTGPSSGTENPRCGTESAAPSLAGRSADVSGALQADGGGMAVQEAHLDKEEDAPWRSADQGGAPRPLSSGPQLQDPAAETSEEDLRLRVGQLRHQVLTLQCQLRDQGSAGRELQAALGAALRLRDQLQGKVDELQKKQREANLAVTPLKAKLASLVQKCRDRNHLLMHLLQELCRHGAASHLLSETVHSMVADVALAEYAATFLAPGFTEASRHLDAEPERTAAAGAQEYLLNPEMDSVLPRPGHSESWPVTEAEWPAQTARLDSLELPLPSGPTPDPGPCPAAATVVSGLPAPRLQAEGGLSGPAHPAEGLPPPSELRSPARILAFHAELRQTVRSNPQVNKSPLEL</sequence>
<feature type="region of interest" description="Disordered" evidence="2">
    <location>
        <begin position="1111"/>
        <end position="1202"/>
    </location>
</feature>
<evidence type="ECO:0000313" key="4">
    <source>
        <dbReference type="Proteomes" id="UP000550707"/>
    </source>
</evidence>
<organism evidence="3 4">
    <name type="scientific">Molossus molossus</name>
    <name type="common">Pallas' mastiff bat</name>
    <name type="synonym">Vespertilio molossus</name>
    <dbReference type="NCBI Taxonomy" id="27622"/>
    <lineage>
        <taxon>Eukaryota</taxon>
        <taxon>Metazoa</taxon>
        <taxon>Chordata</taxon>
        <taxon>Craniata</taxon>
        <taxon>Vertebrata</taxon>
        <taxon>Euteleostomi</taxon>
        <taxon>Mammalia</taxon>
        <taxon>Eutheria</taxon>
        <taxon>Laurasiatheria</taxon>
        <taxon>Chiroptera</taxon>
        <taxon>Yangochiroptera</taxon>
        <taxon>Molossidae</taxon>
        <taxon>Molossus</taxon>
    </lineage>
</organism>
<dbReference type="PANTHER" id="PTHR36866">
    <property type="entry name" value="CHROMOSOME 4 OPEN READING FRAME 50"/>
    <property type="match status" value="1"/>
</dbReference>
<feature type="coiled-coil region" evidence="1">
    <location>
        <begin position="98"/>
        <end position="164"/>
    </location>
</feature>
<dbReference type="Pfam" id="PF15030">
    <property type="entry name" value="DUF4527"/>
    <property type="match status" value="1"/>
</dbReference>
<feature type="region of interest" description="Disordered" evidence="2">
    <location>
        <begin position="45"/>
        <end position="65"/>
    </location>
</feature>
<proteinExistence type="predicted"/>
<feature type="coiled-coil region" evidence="1">
    <location>
        <begin position="244"/>
        <end position="285"/>
    </location>
</feature>
<dbReference type="Gene3D" id="1.10.287.1490">
    <property type="match status" value="1"/>
</dbReference>
<feature type="region of interest" description="Disordered" evidence="2">
    <location>
        <begin position="374"/>
        <end position="433"/>
    </location>
</feature>
<feature type="region of interest" description="Disordered" evidence="2">
    <location>
        <begin position="1464"/>
        <end position="1490"/>
    </location>
</feature>
<feature type="coiled-coil region" evidence="1">
    <location>
        <begin position="1286"/>
        <end position="1313"/>
    </location>
</feature>
<evidence type="ECO:0000256" key="2">
    <source>
        <dbReference type="SAM" id="MobiDB-lite"/>
    </source>
</evidence>
<gene>
    <name evidence="3" type="ORF">HJG59_001890</name>
</gene>
<keyword evidence="4" id="KW-1185">Reference proteome</keyword>
<dbReference type="InParanoid" id="A0A7J8JQX5"/>
<reference evidence="3 4" key="1">
    <citation type="journal article" date="2020" name="Nature">
        <title>Six reference-quality genomes reveal evolution of bat adaptations.</title>
        <authorList>
            <person name="Jebb D."/>
            <person name="Huang Z."/>
            <person name="Pippel M."/>
            <person name="Hughes G.M."/>
            <person name="Lavrichenko K."/>
            <person name="Devanna P."/>
            <person name="Winkler S."/>
            <person name="Jermiin L.S."/>
            <person name="Skirmuntt E.C."/>
            <person name="Katzourakis A."/>
            <person name="Burkitt-Gray L."/>
            <person name="Ray D.A."/>
            <person name="Sullivan K.A.M."/>
            <person name="Roscito J.G."/>
            <person name="Kirilenko B.M."/>
            <person name="Davalos L.M."/>
            <person name="Corthals A.P."/>
            <person name="Power M.L."/>
            <person name="Jones G."/>
            <person name="Ransome R.D."/>
            <person name="Dechmann D.K.N."/>
            <person name="Locatelli A.G."/>
            <person name="Puechmaille S.J."/>
            <person name="Fedrigo O."/>
            <person name="Jarvis E.D."/>
            <person name="Hiller M."/>
            <person name="Vernes S.C."/>
            <person name="Myers E.W."/>
            <person name="Teeling E.C."/>
        </authorList>
    </citation>
    <scope>NUCLEOTIDE SEQUENCE [LARGE SCALE GENOMIC DNA]</scope>
    <source>
        <strain evidence="3">MMolMol1</strain>
        <tissue evidence="3">Muscle</tissue>
    </source>
</reference>
<accession>A0A7J8JQX5</accession>
<comment type="caution">
    <text evidence="3">The sequence shown here is derived from an EMBL/GenBank/DDBJ whole genome shotgun (WGS) entry which is preliminary data.</text>
</comment>
<feature type="compositionally biased region" description="Low complexity" evidence="2">
    <location>
        <begin position="402"/>
        <end position="420"/>
    </location>
</feature>
<feature type="region of interest" description="Disordered" evidence="2">
    <location>
        <begin position="862"/>
        <end position="915"/>
    </location>
</feature>
<dbReference type="InterPro" id="IPR032771">
    <property type="entry name" value="DUF4527"/>
</dbReference>
<evidence type="ECO:0000313" key="3">
    <source>
        <dbReference type="EMBL" id="KAF6499263.1"/>
    </source>
</evidence>
<keyword evidence="1" id="KW-0175">Coiled coil</keyword>
<dbReference type="EMBL" id="JACASF010000001">
    <property type="protein sequence ID" value="KAF6499263.1"/>
    <property type="molecule type" value="Genomic_DNA"/>
</dbReference>
<protein>
    <submittedName>
        <fullName evidence="3">Uncharacterized protein</fullName>
    </submittedName>
</protein>
<dbReference type="Proteomes" id="UP000550707">
    <property type="component" value="Unassembled WGS sequence"/>
</dbReference>
<feature type="coiled-coil region" evidence="1">
    <location>
        <begin position="947"/>
        <end position="1037"/>
    </location>
</feature>